<evidence type="ECO:0000313" key="2">
    <source>
        <dbReference type="EMBL" id="KXN66354.1"/>
    </source>
</evidence>
<reference evidence="2 3" key="1">
    <citation type="journal article" date="2015" name="Genome Biol. Evol.">
        <title>Phylogenomic analyses indicate that early fungi evolved digesting cell walls of algal ancestors of land plants.</title>
        <authorList>
            <person name="Chang Y."/>
            <person name="Wang S."/>
            <person name="Sekimoto S."/>
            <person name="Aerts A.L."/>
            <person name="Choi C."/>
            <person name="Clum A."/>
            <person name="LaButti K.M."/>
            <person name="Lindquist E.A."/>
            <person name="Yee Ngan C."/>
            <person name="Ohm R.A."/>
            <person name="Salamov A.A."/>
            <person name="Grigoriev I.V."/>
            <person name="Spatafora J.W."/>
            <person name="Berbee M.L."/>
        </authorList>
    </citation>
    <scope>NUCLEOTIDE SEQUENCE [LARGE SCALE GENOMIC DNA]</scope>
    <source>
        <strain evidence="2 3">NRRL 28638</strain>
    </source>
</reference>
<evidence type="ECO:0000256" key="1">
    <source>
        <dbReference type="SAM" id="SignalP"/>
    </source>
</evidence>
<organism evidence="2 3">
    <name type="scientific">Conidiobolus coronatus (strain ATCC 28846 / CBS 209.66 / NRRL 28638)</name>
    <name type="common">Delacroixia coronata</name>
    <dbReference type="NCBI Taxonomy" id="796925"/>
    <lineage>
        <taxon>Eukaryota</taxon>
        <taxon>Fungi</taxon>
        <taxon>Fungi incertae sedis</taxon>
        <taxon>Zoopagomycota</taxon>
        <taxon>Entomophthoromycotina</taxon>
        <taxon>Entomophthoromycetes</taxon>
        <taxon>Entomophthorales</taxon>
        <taxon>Ancylistaceae</taxon>
        <taxon>Conidiobolus</taxon>
    </lineage>
</organism>
<dbReference type="Proteomes" id="UP000070444">
    <property type="component" value="Unassembled WGS sequence"/>
</dbReference>
<protein>
    <submittedName>
        <fullName evidence="2">Uncharacterized protein</fullName>
    </submittedName>
</protein>
<feature type="chain" id="PRO_5007294082" evidence="1">
    <location>
        <begin position="21"/>
        <end position="134"/>
    </location>
</feature>
<feature type="signal peptide" evidence="1">
    <location>
        <begin position="1"/>
        <end position="20"/>
    </location>
</feature>
<keyword evidence="3" id="KW-1185">Reference proteome</keyword>
<evidence type="ECO:0000313" key="3">
    <source>
        <dbReference type="Proteomes" id="UP000070444"/>
    </source>
</evidence>
<dbReference type="AlphaFoldDB" id="A0A137NUS2"/>
<name>A0A137NUS2_CONC2</name>
<proteinExistence type="predicted"/>
<keyword evidence="1" id="KW-0732">Signal</keyword>
<accession>A0A137NUS2</accession>
<sequence length="134" mass="14432">MVKVAALFTVLSTLALSASAKCLPKPSDAQAKCQTAAKDLQFVVGGVLQPTDIFLDLGQAGQAMATKNPYANQLRKVAGGFTIPLNIAGEYITEKKPSTQVVNSETYKINYQYEVKNGVTFITAVKCHYKEADL</sequence>
<gene>
    <name evidence="2" type="ORF">CONCODRAFT_20278</name>
</gene>
<dbReference type="EMBL" id="KQ964736">
    <property type="protein sequence ID" value="KXN66354.1"/>
    <property type="molecule type" value="Genomic_DNA"/>
</dbReference>